<evidence type="ECO:0000313" key="2">
    <source>
        <dbReference type="Proteomes" id="UP001153636"/>
    </source>
</evidence>
<dbReference type="Proteomes" id="UP001153636">
    <property type="component" value="Chromosome 6"/>
</dbReference>
<name>A0A9P0D464_9CUCU</name>
<dbReference type="AlphaFoldDB" id="A0A9P0D464"/>
<evidence type="ECO:0000313" key="1">
    <source>
        <dbReference type="EMBL" id="CAH1111538.1"/>
    </source>
</evidence>
<organism evidence="1 2">
    <name type="scientific">Psylliodes chrysocephalus</name>
    <dbReference type="NCBI Taxonomy" id="3402493"/>
    <lineage>
        <taxon>Eukaryota</taxon>
        <taxon>Metazoa</taxon>
        <taxon>Ecdysozoa</taxon>
        <taxon>Arthropoda</taxon>
        <taxon>Hexapoda</taxon>
        <taxon>Insecta</taxon>
        <taxon>Pterygota</taxon>
        <taxon>Neoptera</taxon>
        <taxon>Endopterygota</taxon>
        <taxon>Coleoptera</taxon>
        <taxon>Polyphaga</taxon>
        <taxon>Cucujiformia</taxon>
        <taxon>Chrysomeloidea</taxon>
        <taxon>Chrysomelidae</taxon>
        <taxon>Galerucinae</taxon>
        <taxon>Alticini</taxon>
        <taxon>Psylliodes</taxon>
    </lineage>
</organism>
<keyword evidence="2" id="KW-1185">Reference proteome</keyword>
<sequence>MKWEKRKYVDDVQNAIRNMEEIWKKGKGRPKVAKAFKQHNKSVPVIQKEKSRLSVSTKAKSRLTVELQFIKKQKKLDEEELRIINNRKRELLIKEAEIQNLILEEQDSDDELPASERLYDPLGNDTDKLQFVTLMDTSKFSVHSESFPIETLNNLIQMYPSKLNDLQRTSEMPNFINKNTRGQRDEDHMRTAVRKVLDNELTIREAAKDMVFPKVRLLINEDFNLHFRYPVTDTCKRCDSYNMKIKNSNGVEKSTREREKELHLRMATKDKDTTTTIAFDLMKTLATPNISMGVAYYTRQLWTYCLGIQNLTTDQAHMYAWPHGVCKRLALALCTI</sequence>
<reference evidence="1" key="1">
    <citation type="submission" date="2022-01" db="EMBL/GenBank/DDBJ databases">
        <authorList>
            <person name="King R."/>
        </authorList>
    </citation>
    <scope>NUCLEOTIDE SEQUENCE</scope>
</reference>
<proteinExistence type="predicted"/>
<gene>
    <name evidence="1" type="ORF">PSYICH_LOCUS12219</name>
</gene>
<dbReference type="OrthoDB" id="6611988at2759"/>
<dbReference type="EMBL" id="OV651818">
    <property type="protein sequence ID" value="CAH1111538.1"/>
    <property type="molecule type" value="Genomic_DNA"/>
</dbReference>
<accession>A0A9P0D464</accession>
<protein>
    <submittedName>
        <fullName evidence="1">Uncharacterized protein</fullName>
    </submittedName>
</protein>